<evidence type="ECO:0000256" key="5">
    <source>
        <dbReference type="ARBA" id="ARBA00022519"/>
    </source>
</evidence>
<keyword evidence="13" id="KW-0961">Cell wall biogenesis/degradation</keyword>
<dbReference type="InterPro" id="IPR005311">
    <property type="entry name" value="PBP_dimer"/>
</dbReference>
<name>A0A1G6L3J9_9ACTN</name>
<dbReference type="Pfam" id="PF00905">
    <property type="entry name" value="Transpeptidase"/>
    <property type="match status" value="1"/>
</dbReference>
<keyword evidence="11 14" id="KW-1133">Transmembrane helix</keyword>
<keyword evidence="9" id="KW-0133">Cell shape</keyword>
<feature type="transmembrane region" description="Helical" evidence="14">
    <location>
        <begin position="6"/>
        <end position="25"/>
    </location>
</feature>
<protein>
    <submittedName>
        <fullName evidence="17">Penicillin-binding protein 2</fullName>
    </submittedName>
</protein>
<evidence type="ECO:0000256" key="6">
    <source>
        <dbReference type="ARBA" id="ARBA00022670"/>
    </source>
</evidence>
<dbReference type="STRING" id="604330.SAMN04489857_0974"/>
<keyword evidence="5" id="KW-0997">Cell inner membrane</keyword>
<dbReference type="Gene3D" id="3.40.710.10">
    <property type="entry name" value="DD-peptidase/beta-lactamase superfamily"/>
    <property type="match status" value="1"/>
</dbReference>
<dbReference type="NCBIfam" id="TIGR03423">
    <property type="entry name" value="pbp2_mrdA"/>
    <property type="match status" value="1"/>
</dbReference>
<comment type="similarity">
    <text evidence="3">Belongs to the transpeptidase family.</text>
</comment>
<evidence type="ECO:0000259" key="15">
    <source>
        <dbReference type="Pfam" id="PF00905"/>
    </source>
</evidence>
<keyword evidence="10" id="KW-0573">Peptidoglycan synthesis</keyword>
<sequence length="677" mass="73249">MNPIVIIIIVLALVLIALLVAFFLFGRGETRFKFDIGGGAPRASGGSDMSKEGGFKSRLFGLGIFSGSIIAALLAKLWTMQLVSAGEYSQQAESNRSRTISTSAPRGRILDRNGVELVNNRASLTVVAKSDVAGDAIEMKLVGNLIGMPEMAVKRKIEDATGGAQSLRPIAVDVSRRVVAFIDEHQYVFRGISVEERTQRHYPQGSLAAHVLGYTGTVSSEQLKKSGTQDDDAKISYASGDVVGQAGVEYEYENVLQGVKGEQKVYVDAAGNVLSYSSSVQPRSGSDVVLTLDANIQRAAEESLAKRIKKLREMGRTDCHAGCAIAMDVTNGEILAMASAPTYSPNVFVGGISSEDWKSLSSDESHYPLMNRAIAGQYPSASTIKPLSAFAALNYGIANTGSTYYCSGYWTGFGKGFGQYCWKHSGHGSVNIQSGITYSCDVVFYEIGKGFFYSKEPEGLQKTYKRWGLGKKTGIDLPSESAGRVPTPEWKWKYFSSSSEDARTWQGGDTTNLVIGQGDLLVTPLQMLCAYAGISLDGTIYRPHVLRYVKSPIGDGSVVKYKPEVERKVTEKRAYMDEIHRGLKGVIYEESEAQTEHFTNLSVTVAGKTGSAQTSKSQPTGWFIAYAPYDDPKYVVASVIEYGGYGSEGAMYVVRDILGQIYNQPDTATSVDSSGVQ</sequence>
<keyword evidence="7 14" id="KW-0812">Transmembrane</keyword>
<dbReference type="AlphaFoldDB" id="A0A1G6L3J9"/>
<dbReference type="GO" id="GO:0071972">
    <property type="term" value="F:peptidoglycan L,D-transpeptidase activity"/>
    <property type="evidence" value="ECO:0007669"/>
    <property type="project" value="TreeGrafter"/>
</dbReference>
<proteinExistence type="inferred from homology"/>
<evidence type="ECO:0000313" key="18">
    <source>
        <dbReference type="Proteomes" id="UP000198528"/>
    </source>
</evidence>
<evidence type="ECO:0000256" key="9">
    <source>
        <dbReference type="ARBA" id="ARBA00022960"/>
    </source>
</evidence>
<dbReference type="GO" id="GO:0009252">
    <property type="term" value="P:peptidoglycan biosynthetic process"/>
    <property type="evidence" value="ECO:0007669"/>
    <property type="project" value="UniProtKB-KW"/>
</dbReference>
<dbReference type="SUPFAM" id="SSF56519">
    <property type="entry name" value="Penicillin binding protein dimerisation domain"/>
    <property type="match status" value="1"/>
</dbReference>
<evidence type="ECO:0000256" key="4">
    <source>
        <dbReference type="ARBA" id="ARBA00022475"/>
    </source>
</evidence>
<dbReference type="RefSeq" id="WP_090846531.1">
    <property type="nucleotide sequence ID" value="NZ_FMZL01000011.1"/>
</dbReference>
<comment type="subcellular location">
    <subcellularLocation>
        <location evidence="2">Cell membrane</location>
    </subcellularLocation>
    <subcellularLocation>
        <location evidence="1">Membrane</location>
        <topology evidence="1">Single-pass membrane protein</topology>
    </subcellularLocation>
</comment>
<dbReference type="InterPro" id="IPR012338">
    <property type="entry name" value="Beta-lactam/transpept-like"/>
</dbReference>
<dbReference type="GO" id="GO:0009002">
    <property type="term" value="F:serine-type D-Ala-D-Ala carboxypeptidase activity"/>
    <property type="evidence" value="ECO:0007669"/>
    <property type="project" value="InterPro"/>
</dbReference>
<feature type="domain" description="Penicillin-binding protein transpeptidase" evidence="15">
    <location>
        <begin position="322"/>
        <end position="658"/>
    </location>
</feature>
<feature type="domain" description="Penicillin-binding protein dimerisation" evidence="16">
    <location>
        <begin position="102"/>
        <end position="275"/>
    </location>
</feature>
<accession>A0A1G6L3J9</accession>
<gene>
    <name evidence="17" type="ORF">SAMN04487824_11146</name>
</gene>
<dbReference type="InterPro" id="IPR050515">
    <property type="entry name" value="Beta-lactam/transpept"/>
</dbReference>
<dbReference type="GO" id="GO:0006508">
    <property type="term" value="P:proteolysis"/>
    <property type="evidence" value="ECO:0007669"/>
    <property type="project" value="UniProtKB-KW"/>
</dbReference>
<keyword evidence="8" id="KW-0378">Hydrolase</keyword>
<dbReference type="GO" id="GO:0071555">
    <property type="term" value="P:cell wall organization"/>
    <property type="evidence" value="ECO:0007669"/>
    <property type="project" value="UniProtKB-KW"/>
</dbReference>
<evidence type="ECO:0000256" key="13">
    <source>
        <dbReference type="ARBA" id="ARBA00023316"/>
    </source>
</evidence>
<keyword evidence="12 14" id="KW-0472">Membrane</keyword>
<feature type="transmembrane region" description="Helical" evidence="14">
    <location>
        <begin position="59"/>
        <end position="78"/>
    </location>
</feature>
<dbReference type="GO" id="GO:0008658">
    <property type="term" value="F:penicillin binding"/>
    <property type="evidence" value="ECO:0007669"/>
    <property type="project" value="InterPro"/>
</dbReference>
<dbReference type="GO" id="GO:0008360">
    <property type="term" value="P:regulation of cell shape"/>
    <property type="evidence" value="ECO:0007669"/>
    <property type="project" value="UniProtKB-KW"/>
</dbReference>
<dbReference type="InterPro" id="IPR017790">
    <property type="entry name" value="Penicillin-binding_protein_2"/>
</dbReference>
<evidence type="ECO:0000256" key="11">
    <source>
        <dbReference type="ARBA" id="ARBA00022989"/>
    </source>
</evidence>
<keyword evidence="6" id="KW-0645">Protease</keyword>
<dbReference type="PANTHER" id="PTHR30627:SF2">
    <property type="entry name" value="PEPTIDOGLYCAN D,D-TRANSPEPTIDASE MRDA"/>
    <property type="match status" value="1"/>
</dbReference>
<keyword evidence="18" id="KW-1185">Reference proteome</keyword>
<evidence type="ECO:0000313" key="17">
    <source>
        <dbReference type="EMBL" id="SDC37266.1"/>
    </source>
</evidence>
<dbReference type="Pfam" id="PF03717">
    <property type="entry name" value="PBP_dimer"/>
    <property type="match status" value="1"/>
</dbReference>
<evidence type="ECO:0000256" key="14">
    <source>
        <dbReference type="SAM" id="Phobius"/>
    </source>
</evidence>
<evidence type="ECO:0000256" key="3">
    <source>
        <dbReference type="ARBA" id="ARBA00007171"/>
    </source>
</evidence>
<evidence type="ECO:0000256" key="1">
    <source>
        <dbReference type="ARBA" id="ARBA00004167"/>
    </source>
</evidence>
<dbReference type="EMBL" id="FMZL01000011">
    <property type="protein sequence ID" value="SDC37266.1"/>
    <property type="molecule type" value="Genomic_DNA"/>
</dbReference>
<evidence type="ECO:0000256" key="12">
    <source>
        <dbReference type="ARBA" id="ARBA00023136"/>
    </source>
</evidence>
<evidence type="ECO:0000256" key="2">
    <source>
        <dbReference type="ARBA" id="ARBA00004236"/>
    </source>
</evidence>
<evidence type="ECO:0000256" key="7">
    <source>
        <dbReference type="ARBA" id="ARBA00022692"/>
    </source>
</evidence>
<dbReference type="SUPFAM" id="SSF56601">
    <property type="entry name" value="beta-lactamase/transpeptidase-like"/>
    <property type="match status" value="1"/>
</dbReference>
<evidence type="ECO:0000256" key="10">
    <source>
        <dbReference type="ARBA" id="ARBA00022984"/>
    </source>
</evidence>
<dbReference type="Proteomes" id="UP000198528">
    <property type="component" value="Unassembled WGS sequence"/>
</dbReference>
<dbReference type="InterPro" id="IPR036138">
    <property type="entry name" value="PBP_dimer_sf"/>
</dbReference>
<keyword evidence="4" id="KW-1003">Cell membrane</keyword>
<reference evidence="18" key="1">
    <citation type="submission" date="2016-10" db="EMBL/GenBank/DDBJ databases">
        <authorList>
            <person name="Varghese N."/>
            <person name="Submissions S."/>
        </authorList>
    </citation>
    <scope>NUCLEOTIDE SEQUENCE [LARGE SCALE GENOMIC DNA]</scope>
    <source>
        <strain evidence="18">DSM 22619</strain>
    </source>
</reference>
<dbReference type="GO" id="GO:0005886">
    <property type="term" value="C:plasma membrane"/>
    <property type="evidence" value="ECO:0007669"/>
    <property type="project" value="UniProtKB-SubCell"/>
</dbReference>
<dbReference type="Gene3D" id="3.90.1310.10">
    <property type="entry name" value="Penicillin-binding protein 2a (Domain 2)"/>
    <property type="match status" value="1"/>
</dbReference>
<dbReference type="InterPro" id="IPR001460">
    <property type="entry name" value="PCN-bd_Tpept"/>
</dbReference>
<evidence type="ECO:0000259" key="16">
    <source>
        <dbReference type="Pfam" id="PF03717"/>
    </source>
</evidence>
<evidence type="ECO:0000256" key="8">
    <source>
        <dbReference type="ARBA" id="ARBA00022801"/>
    </source>
</evidence>
<organism evidence="17 18">
    <name type="scientific">Parafannyhessea umbonata</name>
    <dbReference type="NCBI Taxonomy" id="604330"/>
    <lineage>
        <taxon>Bacteria</taxon>
        <taxon>Bacillati</taxon>
        <taxon>Actinomycetota</taxon>
        <taxon>Coriobacteriia</taxon>
        <taxon>Coriobacteriales</taxon>
        <taxon>Atopobiaceae</taxon>
        <taxon>Parafannyhessea</taxon>
    </lineage>
</organism>
<dbReference type="PANTHER" id="PTHR30627">
    <property type="entry name" value="PEPTIDOGLYCAN D,D-TRANSPEPTIDASE"/>
    <property type="match status" value="1"/>
</dbReference>